<evidence type="ECO:0000256" key="1">
    <source>
        <dbReference type="ARBA" id="ARBA00023242"/>
    </source>
</evidence>
<organism evidence="4 5">
    <name type="scientific">Elasticomyces elasticus</name>
    <dbReference type="NCBI Taxonomy" id="574655"/>
    <lineage>
        <taxon>Eukaryota</taxon>
        <taxon>Fungi</taxon>
        <taxon>Dikarya</taxon>
        <taxon>Ascomycota</taxon>
        <taxon>Pezizomycotina</taxon>
        <taxon>Dothideomycetes</taxon>
        <taxon>Dothideomycetidae</taxon>
        <taxon>Mycosphaerellales</taxon>
        <taxon>Teratosphaeriaceae</taxon>
        <taxon>Elasticomyces</taxon>
    </lineage>
</organism>
<dbReference type="InterPro" id="IPR001138">
    <property type="entry name" value="Zn2Cys6_DnaBD"/>
</dbReference>
<dbReference type="AlphaFoldDB" id="A0AAN7W6Y9"/>
<dbReference type="EMBL" id="JAVRQU010000008">
    <property type="protein sequence ID" value="KAK5699569.1"/>
    <property type="molecule type" value="Genomic_DNA"/>
</dbReference>
<proteinExistence type="predicted"/>
<reference evidence="4" key="1">
    <citation type="submission" date="2023-08" db="EMBL/GenBank/DDBJ databases">
        <title>Black Yeasts Isolated from many extreme environments.</title>
        <authorList>
            <person name="Coleine C."/>
            <person name="Stajich J.E."/>
            <person name="Selbmann L."/>
        </authorList>
    </citation>
    <scope>NUCLEOTIDE SEQUENCE</scope>
    <source>
        <strain evidence="4">CCFEE 5810</strain>
    </source>
</reference>
<sequence length="740" mass="81330">MADPPPKTRRPREKYSKLICLACRTRRIRCLLPTDLTISPGPEPQDPDKACQRCRQNNLACVVDSTTLGRPGRKRMRTDESLAGGSRDAGSERRDGERRDEEELMGIAALEVEDFLLSYPEEGKEGGGGVVANVKPTRLEMSEAFLRPYHLFTALLGRDRGFARELGGGASSVPEVLEIVTVQMAEGLDRCLVWHRLFDPGIPRLPALRAEIAAMDSGQPQRLAAVFLFALLCDMAFDVPHTSLAPYRHLHSTIGGIARHHGQQLQFLLPRCEYTVQALVLAGEYKPLVFVTSQTVAPHAIKAVTYITSAKQVAFDLGYQEAGSRLREALDDTRTSSPADLEVLMLQALQWIRLTLLHDAQASMLSKADKANNTQRCAAQDCLDALHRASHLGRLPTHLLLAYDNLTCWLQAANSVGAVVSSWRNLGQLGDIVRAHQAFSVTQRARMDGLIIQNFPSAEAIVVLQIAEMRRNILQTYLVGQALFFAIMAGVLDATKHASVQPDQALSIGDSIIAQLMAHQEGDPARTAHRRFMEQFGPSRVNDLEKILTDFITAADTLVLDGVPYVGQTRHTVGNILYTCKELVETNAAKLKGWGFLDERVDTQMILFVECARRLEAMSYGAGSESAMARGCLFTATAKLVRSLHRILQGFKRALVLRGWQQQSSEGSERERESSGLASNEAGVVSEGVDVGGGAAEGNGGNIEDQFADWDIWPHFNPFDPNDFSDLFGDGFAWDMVEGA</sequence>
<feature type="region of interest" description="Disordered" evidence="2">
    <location>
        <begin position="69"/>
        <end position="102"/>
    </location>
</feature>
<evidence type="ECO:0000313" key="4">
    <source>
        <dbReference type="EMBL" id="KAK5699569.1"/>
    </source>
</evidence>
<gene>
    <name evidence="4" type="ORF">LTR97_005697</name>
</gene>
<evidence type="ECO:0000313" key="5">
    <source>
        <dbReference type="Proteomes" id="UP001310594"/>
    </source>
</evidence>
<dbReference type="CDD" id="cd00067">
    <property type="entry name" value="GAL4"/>
    <property type="match status" value="1"/>
</dbReference>
<evidence type="ECO:0000259" key="3">
    <source>
        <dbReference type="PROSITE" id="PS50048"/>
    </source>
</evidence>
<name>A0AAN7W6Y9_9PEZI</name>
<feature type="compositionally biased region" description="Basic and acidic residues" evidence="2">
    <location>
        <begin position="89"/>
        <end position="101"/>
    </location>
</feature>
<dbReference type="SUPFAM" id="SSF57701">
    <property type="entry name" value="Zn2/Cys6 DNA-binding domain"/>
    <property type="match status" value="1"/>
</dbReference>
<comment type="caution">
    <text evidence="4">The sequence shown here is derived from an EMBL/GenBank/DDBJ whole genome shotgun (WGS) entry which is preliminary data.</text>
</comment>
<dbReference type="InterPro" id="IPR036864">
    <property type="entry name" value="Zn2-C6_fun-type_DNA-bd_sf"/>
</dbReference>
<evidence type="ECO:0000256" key="2">
    <source>
        <dbReference type="SAM" id="MobiDB-lite"/>
    </source>
</evidence>
<keyword evidence="1" id="KW-0539">Nucleus</keyword>
<dbReference type="Proteomes" id="UP001310594">
    <property type="component" value="Unassembled WGS sequence"/>
</dbReference>
<dbReference type="PROSITE" id="PS50048">
    <property type="entry name" value="ZN2_CY6_FUNGAL_2"/>
    <property type="match status" value="1"/>
</dbReference>
<dbReference type="GO" id="GO:0008270">
    <property type="term" value="F:zinc ion binding"/>
    <property type="evidence" value="ECO:0007669"/>
    <property type="project" value="InterPro"/>
</dbReference>
<dbReference type="GO" id="GO:0000981">
    <property type="term" value="F:DNA-binding transcription factor activity, RNA polymerase II-specific"/>
    <property type="evidence" value="ECO:0007669"/>
    <property type="project" value="InterPro"/>
</dbReference>
<dbReference type="Gene3D" id="4.10.240.10">
    <property type="entry name" value="Zn(2)-C6 fungal-type DNA-binding domain"/>
    <property type="match status" value="1"/>
</dbReference>
<feature type="domain" description="Zn(2)-C6 fungal-type" evidence="3">
    <location>
        <begin position="19"/>
        <end position="63"/>
    </location>
</feature>
<protein>
    <recommendedName>
        <fullName evidence="3">Zn(2)-C6 fungal-type domain-containing protein</fullName>
    </recommendedName>
</protein>
<accession>A0AAN7W6Y9</accession>